<reference evidence="3 4" key="1">
    <citation type="submission" date="2015-01" db="EMBL/GenBank/DDBJ databases">
        <title>Evolution of Trichinella species and genotypes.</title>
        <authorList>
            <person name="Korhonen P.K."/>
            <person name="Edoardo P."/>
            <person name="Giuseppe L.R."/>
            <person name="Gasser R.B."/>
        </authorList>
    </citation>
    <scope>NUCLEOTIDE SEQUENCE [LARGE SCALE GENOMIC DNA]</scope>
    <source>
        <strain evidence="3">ISS417</strain>
    </source>
</reference>
<evidence type="ECO:0000313" key="3">
    <source>
        <dbReference type="EMBL" id="KRX46957.1"/>
    </source>
</evidence>
<dbReference type="PANTHER" id="PTHR47331:SF8">
    <property type="match status" value="1"/>
</dbReference>
<feature type="region of interest" description="Disordered" evidence="1">
    <location>
        <begin position="378"/>
        <end position="413"/>
    </location>
</feature>
<dbReference type="Pfam" id="PF17921">
    <property type="entry name" value="Integrase_H2C2"/>
    <property type="match status" value="1"/>
</dbReference>
<gene>
    <name evidence="3" type="ORF">T05_2479</name>
</gene>
<feature type="domain" description="Integrase zinc-binding" evidence="2">
    <location>
        <begin position="255"/>
        <end position="307"/>
    </location>
</feature>
<dbReference type="Proteomes" id="UP000055048">
    <property type="component" value="Unassembled WGS sequence"/>
</dbReference>
<evidence type="ECO:0000256" key="1">
    <source>
        <dbReference type="SAM" id="MobiDB-lite"/>
    </source>
</evidence>
<accession>A0A0V0U761</accession>
<dbReference type="AlphaFoldDB" id="A0A0V0U761"/>
<dbReference type="Pfam" id="PF05380">
    <property type="entry name" value="Peptidase_A17"/>
    <property type="match status" value="1"/>
</dbReference>
<evidence type="ECO:0000313" key="4">
    <source>
        <dbReference type="Proteomes" id="UP000055048"/>
    </source>
</evidence>
<dbReference type="InterPro" id="IPR041588">
    <property type="entry name" value="Integrase_H2C2"/>
</dbReference>
<evidence type="ECO:0000259" key="2">
    <source>
        <dbReference type="Pfam" id="PF17921"/>
    </source>
</evidence>
<proteinExistence type="predicted"/>
<feature type="compositionally biased region" description="Polar residues" evidence="1">
    <location>
        <begin position="398"/>
        <end position="413"/>
    </location>
</feature>
<keyword evidence="4" id="KW-1185">Reference proteome</keyword>
<organism evidence="3 4">
    <name type="scientific">Trichinella murrelli</name>
    <dbReference type="NCBI Taxonomy" id="144512"/>
    <lineage>
        <taxon>Eukaryota</taxon>
        <taxon>Metazoa</taxon>
        <taxon>Ecdysozoa</taxon>
        <taxon>Nematoda</taxon>
        <taxon>Enoplea</taxon>
        <taxon>Dorylaimia</taxon>
        <taxon>Trichinellida</taxon>
        <taxon>Trichinellidae</taxon>
        <taxon>Trichinella</taxon>
    </lineage>
</organism>
<comment type="caution">
    <text evidence="3">The sequence shown here is derived from an EMBL/GenBank/DDBJ whole genome shotgun (WGS) entry which is preliminary data.</text>
</comment>
<sequence>MRKEIRRLELHVFGDASKLAYGAAVYLDGKRTVNLVLAKAKVAPLKQVTLPRLELMAAFTAAKLIPFVKNILGIRRNPFVLDKEFNIKAETIQNRVEIIRQLTSPVLWRHCPTKNNPADLLSRGSTINLKIDEYYPSSVAVLVNVEEDIKLNPERFDDFEKLIRTFPGKLQTPRIQSLIGTSDFKNYWIRKDQRECFANEIQQLLNLKRITSNNLLIHLNLFLDENGLMRINGRLQNSILPETTKHPLILPDKHPLTSAIIIRCHLKQLHSGIDTALTMLRQRFWILRGRRNVKGMIKKCPCCRRVGSKPFVLKMAPLPADRIQPLMCRINNYRFLPSFDHGRNTTQPTRPFENTGLDVASPLLTRSGKTVKKSYPHIYQHDHPSSTPGSCIRHDSSQSDGSDTSIYSPTWQP</sequence>
<dbReference type="InterPro" id="IPR008042">
    <property type="entry name" value="Retrotrans_Pao"/>
</dbReference>
<name>A0A0V0U761_9BILA</name>
<protein>
    <recommendedName>
        <fullName evidence="2">Integrase zinc-binding domain-containing protein</fullName>
    </recommendedName>
</protein>
<dbReference type="STRING" id="144512.A0A0V0U761"/>
<dbReference type="Gene3D" id="1.10.340.70">
    <property type="match status" value="1"/>
</dbReference>
<dbReference type="PANTHER" id="PTHR47331">
    <property type="entry name" value="PHD-TYPE DOMAIN-CONTAINING PROTEIN"/>
    <property type="match status" value="1"/>
</dbReference>
<dbReference type="EMBL" id="JYDJ01000049">
    <property type="protein sequence ID" value="KRX46957.1"/>
    <property type="molecule type" value="Genomic_DNA"/>
</dbReference>